<dbReference type="EMBL" id="JAAIUW010000013">
    <property type="protein sequence ID" value="KAF7802306.1"/>
    <property type="molecule type" value="Genomic_DNA"/>
</dbReference>
<reference evidence="1" key="1">
    <citation type="submission" date="2020-09" db="EMBL/GenBank/DDBJ databases">
        <title>Genome-Enabled Discovery of Anthraquinone Biosynthesis in Senna tora.</title>
        <authorList>
            <person name="Kang S.-H."/>
            <person name="Pandey R.P."/>
            <person name="Lee C.-M."/>
            <person name="Sim J.-S."/>
            <person name="Jeong J.-T."/>
            <person name="Choi B.-S."/>
            <person name="Jung M."/>
            <person name="Ginzburg D."/>
            <person name="Zhao K."/>
            <person name="Won S.Y."/>
            <person name="Oh T.-J."/>
            <person name="Yu Y."/>
            <person name="Kim N.-H."/>
            <person name="Lee O.R."/>
            <person name="Lee T.-H."/>
            <person name="Bashyal P."/>
            <person name="Kim T.-S."/>
            <person name="Lee W.-H."/>
            <person name="Kawkins C."/>
            <person name="Kim C.-K."/>
            <person name="Kim J.S."/>
            <person name="Ahn B.O."/>
            <person name="Rhee S.Y."/>
            <person name="Sohng J.K."/>
        </authorList>
    </citation>
    <scope>NUCLEOTIDE SEQUENCE</scope>
    <source>
        <tissue evidence="1">Leaf</tissue>
    </source>
</reference>
<proteinExistence type="predicted"/>
<dbReference type="OrthoDB" id="1711508at2759"/>
<keyword evidence="2" id="KW-1185">Reference proteome</keyword>
<dbReference type="AlphaFoldDB" id="A0A834SF27"/>
<accession>A0A834SF27</accession>
<gene>
    <name evidence="1" type="ORF">G2W53_041417</name>
</gene>
<organism evidence="1 2">
    <name type="scientific">Senna tora</name>
    <dbReference type="NCBI Taxonomy" id="362788"/>
    <lineage>
        <taxon>Eukaryota</taxon>
        <taxon>Viridiplantae</taxon>
        <taxon>Streptophyta</taxon>
        <taxon>Embryophyta</taxon>
        <taxon>Tracheophyta</taxon>
        <taxon>Spermatophyta</taxon>
        <taxon>Magnoliopsida</taxon>
        <taxon>eudicotyledons</taxon>
        <taxon>Gunneridae</taxon>
        <taxon>Pentapetalae</taxon>
        <taxon>rosids</taxon>
        <taxon>fabids</taxon>
        <taxon>Fabales</taxon>
        <taxon>Fabaceae</taxon>
        <taxon>Caesalpinioideae</taxon>
        <taxon>Cassia clade</taxon>
        <taxon>Senna</taxon>
    </lineage>
</organism>
<evidence type="ECO:0000313" key="1">
    <source>
        <dbReference type="EMBL" id="KAF7802306.1"/>
    </source>
</evidence>
<dbReference type="Proteomes" id="UP000634136">
    <property type="component" value="Unassembled WGS sequence"/>
</dbReference>
<comment type="caution">
    <text evidence="1">The sequence shown here is derived from an EMBL/GenBank/DDBJ whole genome shotgun (WGS) entry which is preliminary data.</text>
</comment>
<protein>
    <submittedName>
        <fullName evidence="1">Uncharacterized protein</fullName>
    </submittedName>
</protein>
<sequence length="98" mass="11613">MIAHVEEEKIYVLDTLQHDKHYYTTVKEFVEHTSIITKSFVGVKDDYLAESNDFVSYLKKLVAANNAQEYIKNNHFDELDTQNVEERNYYKDAAKEFK</sequence>
<name>A0A834SF27_9FABA</name>
<evidence type="ECO:0000313" key="2">
    <source>
        <dbReference type="Proteomes" id="UP000634136"/>
    </source>
</evidence>